<evidence type="ECO:0000313" key="2">
    <source>
        <dbReference type="EMBL" id="KAK0591886.1"/>
    </source>
</evidence>
<dbReference type="GO" id="GO:0008061">
    <property type="term" value="F:chitin binding"/>
    <property type="evidence" value="ECO:0007669"/>
    <property type="project" value="InterPro"/>
</dbReference>
<dbReference type="PANTHER" id="PTHR11177:SF362">
    <property type="entry name" value="CLASS V CHITINASE-LIKE"/>
    <property type="match status" value="1"/>
</dbReference>
<organism evidence="2 3">
    <name type="scientific">Acer saccharum</name>
    <name type="common">Sugar maple</name>
    <dbReference type="NCBI Taxonomy" id="4024"/>
    <lineage>
        <taxon>Eukaryota</taxon>
        <taxon>Viridiplantae</taxon>
        <taxon>Streptophyta</taxon>
        <taxon>Embryophyta</taxon>
        <taxon>Tracheophyta</taxon>
        <taxon>Spermatophyta</taxon>
        <taxon>Magnoliopsida</taxon>
        <taxon>eudicotyledons</taxon>
        <taxon>Gunneridae</taxon>
        <taxon>Pentapetalae</taxon>
        <taxon>rosids</taxon>
        <taxon>malvids</taxon>
        <taxon>Sapindales</taxon>
        <taxon>Sapindaceae</taxon>
        <taxon>Hippocastanoideae</taxon>
        <taxon>Acereae</taxon>
        <taxon>Acer</taxon>
    </lineage>
</organism>
<reference evidence="2" key="1">
    <citation type="journal article" date="2022" name="Plant J.">
        <title>Strategies of tolerance reflected in two North American maple genomes.</title>
        <authorList>
            <person name="McEvoy S.L."/>
            <person name="Sezen U.U."/>
            <person name="Trouern-Trend A."/>
            <person name="McMahon S.M."/>
            <person name="Schaberg P.G."/>
            <person name="Yang J."/>
            <person name="Wegrzyn J.L."/>
            <person name="Swenson N.G."/>
        </authorList>
    </citation>
    <scope>NUCLEOTIDE SEQUENCE</scope>
    <source>
        <strain evidence="2">NS2018</strain>
    </source>
</reference>
<evidence type="ECO:0000259" key="1">
    <source>
        <dbReference type="PROSITE" id="PS51910"/>
    </source>
</evidence>
<name>A0AA39S6K0_ACESA</name>
<feature type="domain" description="GH18" evidence="1">
    <location>
        <begin position="1"/>
        <end position="221"/>
    </location>
</feature>
<dbReference type="GO" id="GO:0004568">
    <property type="term" value="F:chitinase activity"/>
    <property type="evidence" value="ECO:0007669"/>
    <property type="project" value="TreeGrafter"/>
</dbReference>
<keyword evidence="3" id="KW-1185">Reference proteome</keyword>
<dbReference type="SUPFAM" id="SSF51445">
    <property type="entry name" value="(Trans)glycosidases"/>
    <property type="match status" value="1"/>
</dbReference>
<dbReference type="PROSITE" id="PS51910">
    <property type="entry name" value="GH18_2"/>
    <property type="match status" value="1"/>
</dbReference>
<dbReference type="Pfam" id="PF00704">
    <property type="entry name" value="Glyco_hydro_18"/>
    <property type="match status" value="1"/>
</dbReference>
<dbReference type="Gene3D" id="3.20.20.80">
    <property type="entry name" value="Glycosidases"/>
    <property type="match status" value="1"/>
</dbReference>
<dbReference type="InterPro" id="IPR050314">
    <property type="entry name" value="Glycosyl_Hydrlase_18"/>
</dbReference>
<reference evidence="2" key="2">
    <citation type="submission" date="2023-06" db="EMBL/GenBank/DDBJ databases">
        <authorList>
            <person name="Swenson N.G."/>
            <person name="Wegrzyn J.L."/>
            <person name="Mcevoy S.L."/>
        </authorList>
    </citation>
    <scope>NUCLEOTIDE SEQUENCE</scope>
    <source>
        <strain evidence="2">NS2018</strain>
        <tissue evidence="2">Leaf</tissue>
    </source>
</reference>
<dbReference type="Gene3D" id="3.10.50.10">
    <property type="match status" value="1"/>
</dbReference>
<comment type="caution">
    <text evidence="2">The sequence shown here is derived from an EMBL/GenBank/DDBJ whole genome shotgun (WGS) entry which is preliminary data.</text>
</comment>
<protein>
    <recommendedName>
        <fullName evidence="1">GH18 domain-containing protein</fullName>
    </recommendedName>
</protein>
<sequence>MSNMGVLFQEWKDAIDLESRNSSQTPLILTAGVQYSPNLDSASFPIDSIQQYLNWVHVIAYDFYMPTWSNFTRAQAALYDPSSTTNADYGIGTWINGGLSADNIVLWLPFYGYAWTLVNPANNSIGAPATGPAITKEGQMSFKEIKDYISRYGATVMYNATYVVNYCSIGTSWIGFDDVEVVKIKVSYAKKRNLLGYFVWQVSHDDNLVLSQAAAGRATKAMTLDTFLRGQYPTQGILKGLDPSHGIRIKSPLLIGYISWIWRATRAMVLDPFLRGQCLAQCIKVALLRSPI</sequence>
<proteinExistence type="predicted"/>
<dbReference type="GO" id="GO:0005975">
    <property type="term" value="P:carbohydrate metabolic process"/>
    <property type="evidence" value="ECO:0007669"/>
    <property type="project" value="InterPro"/>
</dbReference>
<dbReference type="PANTHER" id="PTHR11177">
    <property type="entry name" value="CHITINASE"/>
    <property type="match status" value="1"/>
</dbReference>
<dbReference type="InterPro" id="IPR017853">
    <property type="entry name" value="GH"/>
</dbReference>
<evidence type="ECO:0000313" key="3">
    <source>
        <dbReference type="Proteomes" id="UP001168877"/>
    </source>
</evidence>
<dbReference type="InterPro" id="IPR011583">
    <property type="entry name" value="Chitinase_II/V-like_cat"/>
</dbReference>
<dbReference type="FunFam" id="3.10.50.10:FF:000015">
    <property type="entry name" value="Chitotriosidase-1"/>
    <property type="match status" value="1"/>
</dbReference>
<gene>
    <name evidence="2" type="ORF">LWI29_009804</name>
</gene>
<dbReference type="InterPro" id="IPR029070">
    <property type="entry name" value="Chitinase_insertion_sf"/>
</dbReference>
<dbReference type="SUPFAM" id="SSF54556">
    <property type="entry name" value="Chitinase insertion domain"/>
    <property type="match status" value="1"/>
</dbReference>
<dbReference type="GO" id="GO:0005576">
    <property type="term" value="C:extracellular region"/>
    <property type="evidence" value="ECO:0007669"/>
    <property type="project" value="TreeGrafter"/>
</dbReference>
<accession>A0AA39S6K0</accession>
<dbReference type="InterPro" id="IPR001223">
    <property type="entry name" value="Glyco_hydro18_cat"/>
</dbReference>
<dbReference type="SMART" id="SM00636">
    <property type="entry name" value="Glyco_18"/>
    <property type="match status" value="1"/>
</dbReference>
<dbReference type="Proteomes" id="UP001168877">
    <property type="component" value="Unassembled WGS sequence"/>
</dbReference>
<dbReference type="AlphaFoldDB" id="A0AA39S6K0"/>
<dbReference type="GO" id="GO:0006032">
    <property type="term" value="P:chitin catabolic process"/>
    <property type="evidence" value="ECO:0007669"/>
    <property type="project" value="TreeGrafter"/>
</dbReference>
<dbReference type="EMBL" id="JAUESC010000380">
    <property type="protein sequence ID" value="KAK0591886.1"/>
    <property type="molecule type" value="Genomic_DNA"/>
</dbReference>